<dbReference type="PANTHER" id="PTHR31901:SF9">
    <property type="entry name" value="GH3 DOMAIN-CONTAINING PROTEIN"/>
    <property type="match status" value="1"/>
</dbReference>
<dbReference type="InterPro" id="IPR004993">
    <property type="entry name" value="GH3"/>
</dbReference>
<feature type="domain" description="GH3 middle" evidence="1">
    <location>
        <begin position="345"/>
        <end position="416"/>
    </location>
</feature>
<dbReference type="AlphaFoldDB" id="A0A947DFL3"/>
<evidence type="ECO:0000313" key="3">
    <source>
        <dbReference type="EMBL" id="MBT9315663.1"/>
    </source>
</evidence>
<dbReference type="PANTHER" id="PTHR31901">
    <property type="entry name" value="GH3 DOMAIN-CONTAINING PROTEIN"/>
    <property type="match status" value="1"/>
</dbReference>
<name>A0A947DFL3_9CYAN</name>
<dbReference type="RefSeq" id="WP_215608727.1">
    <property type="nucleotide sequence ID" value="NZ_JADOES010000014.1"/>
</dbReference>
<protein>
    <submittedName>
        <fullName evidence="3">GH3 auxin-responsive promoter family protein</fullName>
    </submittedName>
</protein>
<dbReference type="GO" id="GO:0005737">
    <property type="term" value="C:cytoplasm"/>
    <property type="evidence" value="ECO:0007669"/>
    <property type="project" value="TreeGrafter"/>
</dbReference>
<reference evidence="3" key="2">
    <citation type="journal article" date="2021" name="Mar. Drugs">
        <title>Genome Reduction and Secondary Metabolism of the Marine Sponge-Associated Cyanobacterium Leptothoe.</title>
        <authorList>
            <person name="Konstantinou D."/>
            <person name="Popin R.V."/>
            <person name="Fewer D.P."/>
            <person name="Sivonen K."/>
            <person name="Gkelis S."/>
        </authorList>
    </citation>
    <scope>NUCLEOTIDE SEQUENCE</scope>
    <source>
        <strain evidence="3">TAU-MAC 1115</strain>
    </source>
</reference>
<keyword evidence="4" id="KW-1185">Reference proteome</keyword>
<organism evidence="3 4">
    <name type="scientific">Leptothoe spongobia TAU-MAC 1115</name>
    <dbReference type="NCBI Taxonomy" id="1967444"/>
    <lineage>
        <taxon>Bacteria</taxon>
        <taxon>Bacillati</taxon>
        <taxon>Cyanobacteriota</taxon>
        <taxon>Cyanophyceae</taxon>
        <taxon>Nodosilineales</taxon>
        <taxon>Cymatolegaceae</taxon>
        <taxon>Leptothoe</taxon>
        <taxon>Leptothoe spongobia</taxon>
    </lineage>
</organism>
<proteinExistence type="predicted"/>
<dbReference type="EMBL" id="JADOES010000014">
    <property type="protein sequence ID" value="MBT9315663.1"/>
    <property type="molecule type" value="Genomic_DNA"/>
</dbReference>
<reference evidence="3" key="1">
    <citation type="submission" date="2020-11" db="EMBL/GenBank/DDBJ databases">
        <authorList>
            <person name="Konstantinou D."/>
            <person name="Gkelis S."/>
            <person name="Popin R."/>
            <person name="Fewer D."/>
            <person name="Sivonen K."/>
        </authorList>
    </citation>
    <scope>NUCLEOTIDE SEQUENCE</scope>
    <source>
        <strain evidence="3">TAU-MAC 1115</strain>
    </source>
</reference>
<evidence type="ECO:0000259" key="1">
    <source>
        <dbReference type="Pfam" id="PF23571"/>
    </source>
</evidence>
<evidence type="ECO:0000313" key="4">
    <source>
        <dbReference type="Proteomes" id="UP000717364"/>
    </source>
</evidence>
<dbReference type="InterPro" id="IPR055378">
    <property type="entry name" value="GH3_C"/>
</dbReference>
<sequence>MAQPVLSVFAMAAQWQQRAFTRQLPQAKSIQARFLKTLIKEQQSTALGQGLNLNRISSIDEFRQQVPQWSYDDYAPYFERATAGEAKVVSPRSVQVFNMSSGSTGSRKLVPITKRVQQTRAYANQVAMGYAFEQAQAQGHSVGQLLLTTLITPLGQTEKGHITYGHVSGNQLRSTPSFVFKQLFVQPYDALLIKDTAARNYVCLLFGLRQERLAYLAANFPLIMLQLCTYLERFGPALVDDMGRGTISQDIPLEPALRQKLQSRLSPQPQRAKQLQMLLERHGRLLPRHVWPHLAFLITAQGGPSDFYFERFGEYFGDTPIFGGTYSSSEAVFGSCCNLGHDGAILALKTNFFEFIAPDQWEKDNPRTLLPHQLEIGEYYRVLVTNYSGFCRYDIGDVLQVIDMRHGVPVIIFRYRQGGTLSAISEKTTEYHVSQAVAPLQNNLSIEDFCVTLSESLVDPYYVLNIELTESAKLPDPKEFLQAFDDKMQQANESYGFKRQKNDIIAPRLNILAPGSFKQLRQRRLKPGISDDAQVKLPHISCDRTLLDGITITQQIQ</sequence>
<dbReference type="InterPro" id="IPR055377">
    <property type="entry name" value="GH3_M"/>
</dbReference>
<gene>
    <name evidence="3" type="ORF">IXB50_09515</name>
</gene>
<evidence type="ECO:0000259" key="2">
    <source>
        <dbReference type="Pfam" id="PF23572"/>
    </source>
</evidence>
<dbReference type="Pfam" id="PF03321">
    <property type="entry name" value="GH3"/>
    <property type="match status" value="1"/>
</dbReference>
<feature type="domain" description="GH3 C-terminal" evidence="2">
    <location>
        <begin position="433"/>
        <end position="544"/>
    </location>
</feature>
<dbReference type="Pfam" id="PF23572">
    <property type="entry name" value="GH3_C"/>
    <property type="match status" value="1"/>
</dbReference>
<dbReference type="GO" id="GO:0016881">
    <property type="term" value="F:acid-amino acid ligase activity"/>
    <property type="evidence" value="ECO:0007669"/>
    <property type="project" value="TreeGrafter"/>
</dbReference>
<dbReference type="Pfam" id="PF23571">
    <property type="entry name" value="GH3_M"/>
    <property type="match status" value="1"/>
</dbReference>
<accession>A0A947DFL3</accession>
<dbReference type="Proteomes" id="UP000717364">
    <property type="component" value="Unassembled WGS sequence"/>
</dbReference>
<comment type="caution">
    <text evidence="3">The sequence shown here is derived from an EMBL/GenBank/DDBJ whole genome shotgun (WGS) entry which is preliminary data.</text>
</comment>